<sequence>MNLDSETMQLPPRPGIAKLSVTNKVYVCVCVCVFVRGEREKSKRRRMPRSARCSISLKIQTSNFKRFRSDLHHPRYVIIPSNREASRIFPGAKHWDEHFVTKKKKQSKFQQKLSSHDFPLHPIMSRRPYSSILGIPRTCSFS</sequence>
<organism evidence="2 3">
    <name type="scientific">Colletotrichum asianum</name>
    <dbReference type="NCBI Taxonomy" id="702518"/>
    <lineage>
        <taxon>Eukaryota</taxon>
        <taxon>Fungi</taxon>
        <taxon>Dikarya</taxon>
        <taxon>Ascomycota</taxon>
        <taxon>Pezizomycotina</taxon>
        <taxon>Sordariomycetes</taxon>
        <taxon>Hypocreomycetidae</taxon>
        <taxon>Glomerellales</taxon>
        <taxon>Glomerellaceae</taxon>
        <taxon>Colletotrichum</taxon>
        <taxon>Colletotrichum gloeosporioides species complex</taxon>
    </lineage>
</organism>
<keyword evidence="3" id="KW-1185">Reference proteome</keyword>
<dbReference type="EMBL" id="WOWK01000072">
    <property type="protein sequence ID" value="KAF0321402.1"/>
    <property type="molecule type" value="Genomic_DNA"/>
</dbReference>
<dbReference type="AlphaFoldDB" id="A0A8H3W8V6"/>
<reference evidence="2 3" key="1">
    <citation type="submission" date="2019-12" db="EMBL/GenBank/DDBJ databases">
        <title>A genome sequence resource for the geographically widespread anthracnose pathogen Colletotrichum asianum.</title>
        <authorList>
            <person name="Meng Y."/>
        </authorList>
    </citation>
    <scope>NUCLEOTIDE SEQUENCE [LARGE SCALE GENOMIC DNA]</scope>
    <source>
        <strain evidence="2 3">ICMP 18580</strain>
    </source>
</reference>
<evidence type="ECO:0000256" key="1">
    <source>
        <dbReference type="SAM" id="Phobius"/>
    </source>
</evidence>
<proteinExistence type="predicted"/>
<evidence type="ECO:0000313" key="3">
    <source>
        <dbReference type="Proteomes" id="UP000434172"/>
    </source>
</evidence>
<comment type="caution">
    <text evidence="2">The sequence shown here is derived from an EMBL/GenBank/DDBJ whole genome shotgun (WGS) entry which is preliminary data.</text>
</comment>
<keyword evidence="1" id="KW-0472">Membrane</keyword>
<gene>
    <name evidence="2" type="ORF">GQ607_011405</name>
</gene>
<dbReference type="Proteomes" id="UP000434172">
    <property type="component" value="Unassembled WGS sequence"/>
</dbReference>
<keyword evidence="1" id="KW-1133">Transmembrane helix</keyword>
<keyword evidence="1" id="KW-0812">Transmembrane</keyword>
<name>A0A8H3W8V6_9PEZI</name>
<accession>A0A8H3W8V6</accession>
<protein>
    <submittedName>
        <fullName evidence="2">Uncharacterized protein</fullName>
    </submittedName>
</protein>
<feature type="transmembrane region" description="Helical" evidence="1">
    <location>
        <begin position="20"/>
        <end position="37"/>
    </location>
</feature>
<evidence type="ECO:0000313" key="2">
    <source>
        <dbReference type="EMBL" id="KAF0321402.1"/>
    </source>
</evidence>